<evidence type="ECO:0000256" key="1">
    <source>
        <dbReference type="SAM" id="MobiDB-lite"/>
    </source>
</evidence>
<accession>A0A1G5PGT5</accession>
<keyword evidence="3" id="KW-0347">Helicase</keyword>
<dbReference type="AlphaFoldDB" id="A0A1G5PGT5"/>
<feature type="compositionally biased region" description="Polar residues" evidence="1">
    <location>
        <begin position="886"/>
        <end position="908"/>
    </location>
</feature>
<feature type="region of interest" description="Disordered" evidence="1">
    <location>
        <begin position="773"/>
        <end position="959"/>
    </location>
</feature>
<organism evidence="3 4">
    <name type="scientific">Pseudomonas oryzihabitans</name>
    <dbReference type="NCBI Taxonomy" id="47885"/>
    <lineage>
        <taxon>Bacteria</taxon>
        <taxon>Pseudomonadati</taxon>
        <taxon>Pseudomonadota</taxon>
        <taxon>Gammaproteobacteria</taxon>
        <taxon>Pseudomonadales</taxon>
        <taxon>Pseudomonadaceae</taxon>
        <taxon>Pseudomonas</taxon>
    </lineage>
</organism>
<feature type="compositionally biased region" description="Pro residues" evidence="1">
    <location>
        <begin position="943"/>
        <end position="952"/>
    </location>
</feature>
<name>A0A1G5PGT5_9PSED</name>
<evidence type="ECO:0000313" key="4">
    <source>
        <dbReference type="Proteomes" id="UP000183046"/>
    </source>
</evidence>
<feature type="region of interest" description="Disordered" evidence="1">
    <location>
        <begin position="543"/>
        <end position="621"/>
    </location>
</feature>
<feature type="domain" description="Uncharacterised" evidence="2">
    <location>
        <begin position="56"/>
        <end position="377"/>
    </location>
</feature>
<feature type="region of interest" description="Disordered" evidence="1">
    <location>
        <begin position="440"/>
        <end position="502"/>
    </location>
</feature>
<keyword evidence="3" id="KW-0378">Hydrolase</keyword>
<evidence type="ECO:0000259" key="2">
    <source>
        <dbReference type="Pfam" id="PF07514"/>
    </source>
</evidence>
<evidence type="ECO:0000313" key="3">
    <source>
        <dbReference type="EMBL" id="SCZ48568.1"/>
    </source>
</evidence>
<dbReference type="EMBL" id="FMWB01000027">
    <property type="protein sequence ID" value="SCZ48568.1"/>
    <property type="molecule type" value="Genomic_DNA"/>
</dbReference>
<comment type="caution">
    <text evidence="3">The sequence shown here is derived from an EMBL/GenBank/DDBJ whole genome shotgun (WGS) entry which is preliminary data.</text>
</comment>
<keyword evidence="3" id="KW-0547">Nucleotide-binding</keyword>
<keyword evidence="3" id="KW-0067">ATP-binding</keyword>
<feature type="compositionally biased region" description="Basic and acidic residues" evidence="1">
    <location>
        <begin position="478"/>
        <end position="487"/>
    </location>
</feature>
<gene>
    <name evidence="3" type="ORF">SAMN05216279_12738</name>
</gene>
<dbReference type="InterPro" id="IPR011119">
    <property type="entry name" value="Unchr_helicase_relaxase_TraI"/>
</dbReference>
<dbReference type="Gene3D" id="1.10.3210.40">
    <property type="match status" value="1"/>
</dbReference>
<proteinExistence type="predicted"/>
<dbReference type="NCBIfam" id="NF041494">
    <property type="entry name" value="MobH"/>
    <property type="match status" value="1"/>
</dbReference>
<feature type="region of interest" description="Disordered" evidence="1">
    <location>
        <begin position="665"/>
        <end position="685"/>
    </location>
</feature>
<reference evidence="4" key="1">
    <citation type="submission" date="2016-10" db="EMBL/GenBank/DDBJ databases">
        <authorList>
            <person name="de Groot N.N."/>
        </authorList>
    </citation>
    <scope>NUCLEOTIDE SEQUENCE [LARGE SCALE GENOMIC DNA]</scope>
    <source>
        <strain evidence="4">DSM 15758</strain>
    </source>
</reference>
<feature type="compositionally biased region" description="Pro residues" evidence="1">
    <location>
        <begin position="462"/>
        <end position="472"/>
    </location>
</feature>
<protein>
    <submittedName>
        <fullName evidence="3">Helicase</fullName>
    </submittedName>
</protein>
<dbReference type="Proteomes" id="UP000183046">
    <property type="component" value="Unassembled WGS sequence"/>
</dbReference>
<dbReference type="Pfam" id="PF07514">
    <property type="entry name" value="TraI_2"/>
    <property type="match status" value="1"/>
</dbReference>
<sequence>MRFFKRWFAPKKTAAKPLASVRDIQLLDMSAPEIQQYIQAGDEALLRYPPFQRGWPARVPGTVLLQPHKVTLQKLSSGVRMPNRGFDRLLLPVFEGVAEFVHLLPASQSHHHRGPGGLLAHSLEVAMFAFNSCKCTSFDYALYPAQRLVRENRWYVAAVLAALMHDLGKVLSDVVVADEMGDRHWDPMGPSIPVWAAEHDIDRYYLSWTPNRHGIHRDLAATLIARFLPQELLIWLRAEGADIYTEMVNAMSGREGDKALASIVAKCDSKSVELDMQKHGGDASRQFGMGSGVPIPALVLDTMIHFLATKTWRINEPGQRVWIIGGEVYVVWSQSAAEVAQYLHSQGVKAIPRSADVLGGILLDHGVVAKADDGSMYWHTTIDMINVGREKPISLKCLKLVNPEALFKFETPPASVAATVGLPPHELRFDLPHARGSAAASVEVLPEAPHQESADPTLLAPTPTPTPTPTPAPAHTASKGDGKDMKRPGGPKASQAPGRPQTVEKVGLVPRAATHSGGGLLIQGAAPGDGLASGSLTKEPHVVSLSSTLEKRSSSKGRSTGSSKENAGSRDGGAALAEQPDVPRAASTGSPADPQLPQSSAEQATERLDAVTPRSTGPTVRHADAVYAHDHFDIDDEVLELVGMDLPDRALVAPAATPSVPAMPAVILSPPPTENLPSKQESADRPVSSMVIPAALIGSGEFSFGQLRAVGSAEGIALPGHSPLAVELPAEMERKRYPVLDGQSPDTKATRPPMEAAGGEIDAVKDSYTAFPASRPTQRVPAPNQAVNIEPDAAAAPGTTLKESYRGEDAGREPASPRPKARSGDPRNGADTRPAAPVTGEGNDNKGDSALASQPPPAGKVGVRAEHAPTARSAGGPGDGKRPAAGSQNPAGSRPGSSKVTRPSSSREQPPHGLLISGAAPGPVPMIIGQPRKPRPAVQDAVSPPPPKSPLKPPERKAVPEVAASEVTAYLALWPDLAAKLLWYTRPENKDLLLQRDGKPYCLHSERGFTRDDRDALMAASWLFDDFTGTYTGLHRKGFLLSRYLGALLEQVTSGAYDHSSTVARDAHEANQLQATADAVLSRCPPKKTDGRTLVSISDRRMLQLAYELKTSELALRRALIAHYPYLKVGNNHVIDLTEFPA</sequence>
<feature type="compositionally biased region" description="Basic and acidic residues" evidence="1">
    <location>
        <begin position="803"/>
        <end position="812"/>
    </location>
</feature>
<dbReference type="GO" id="GO:0004386">
    <property type="term" value="F:helicase activity"/>
    <property type="evidence" value="ECO:0007669"/>
    <property type="project" value="UniProtKB-KW"/>
</dbReference>